<evidence type="ECO:0000259" key="1">
    <source>
        <dbReference type="SMART" id="SM00471"/>
    </source>
</evidence>
<dbReference type="Pfam" id="PF13328">
    <property type="entry name" value="HD_4"/>
    <property type="match status" value="1"/>
</dbReference>
<dbReference type="EMBL" id="BSNS01000011">
    <property type="protein sequence ID" value="GLQ55330.1"/>
    <property type="molecule type" value="Genomic_DNA"/>
</dbReference>
<keyword evidence="3" id="KW-1185">Reference proteome</keyword>
<dbReference type="SUPFAM" id="SSF109604">
    <property type="entry name" value="HD-domain/PDEase-like"/>
    <property type="match status" value="1"/>
</dbReference>
<reference evidence="3" key="1">
    <citation type="journal article" date="2019" name="Int. J. Syst. Evol. Microbiol.">
        <title>The Global Catalogue of Microorganisms (GCM) 10K type strain sequencing project: providing services to taxonomists for standard genome sequencing and annotation.</title>
        <authorList>
            <consortium name="The Broad Institute Genomics Platform"/>
            <consortium name="The Broad Institute Genome Sequencing Center for Infectious Disease"/>
            <person name="Wu L."/>
            <person name="Ma J."/>
        </authorList>
    </citation>
    <scope>NUCLEOTIDE SEQUENCE [LARGE SCALE GENOMIC DNA]</scope>
    <source>
        <strain evidence="3">NBRC 112416</strain>
    </source>
</reference>
<dbReference type="InterPro" id="IPR052194">
    <property type="entry name" value="MESH1"/>
</dbReference>
<dbReference type="RefSeq" id="WP_284340745.1">
    <property type="nucleotide sequence ID" value="NZ_BSNS01000011.1"/>
</dbReference>
<accession>A0ABQ5W6V0</accession>
<evidence type="ECO:0000313" key="3">
    <source>
        <dbReference type="Proteomes" id="UP001156691"/>
    </source>
</evidence>
<dbReference type="InterPro" id="IPR003607">
    <property type="entry name" value="HD/PDEase_dom"/>
</dbReference>
<evidence type="ECO:0000313" key="2">
    <source>
        <dbReference type="EMBL" id="GLQ55330.1"/>
    </source>
</evidence>
<gene>
    <name evidence="2" type="ORF">GCM10010862_25890</name>
</gene>
<dbReference type="PANTHER" id="PTHR46246">
    <property type="entry name" value="GUANOSINE-3',5'-BIS(DIPHOSPHATE) 3'-PYROPHOSPHOHYDROLASE MESH1"/>
    <property type="match status" value="1"/>
</dbReference>
<dbReference type="SMART" id="SM00471">
    <property type="entry name" value="HDc"/>
    <property type="match status" value="1"/>
</dbReference>
<dbReference type="PANTHER" id="PTHR46246:SF1">
    <property type="entry name" value="GUANOSINE-3',5'-BIS(DIPHOSPHATE) 3'-PYROPHOSPHOHYDROLASE MESH1"/>
    <property type="match status" value="1"/>
</dbReference>
<sequence length="191" mass="21282">MDDAAEKTARIEAAFLQRFDQMATVAEALAFARDAHARQGQKRKYSDMPYIVHPIAVAELVASVPHREEMISAALLHDVVEDTDVELETIREKFGAEVGDLVDWLTDVSRPGDGNRVKRKRIDYEHTAKAPAAAKTIKLADIIDNARTISAHDPDFWRVYRRECLALLDVLGEGDKSLRQRAKASLSGTVT</sequence>
<name>A0ABQ5W6V0_9HYPH</name>
<proteinExistence type="predicted"/>
<comment type="caution">
    <text evidence="2">The sequence shown here is derived from an EMBL/GenBank/DDBJ whole genome shotgun (WGS) entry which is preliminary data.</text>
</comment>
<protein>
    <recommendedName>
        <fullName evidence="1">HD/PDEase domain-containing protein</fullName>
    </recommendedName>
</protein>
<dbReference type="Gene3D" id="1.10.3210.10">
    <property type="entry name" value="Hypothetical protein af1432"/>
    <property type="match status" value="1"/>
</dbReference>
<feature type="domain" description="HD/PDEase" evidence="1">
    <location>
        <begin position="46"/>
        <end position="155"/>
    </location>
</feature>
<organism evidence="2 3">
    <name type="scientific">Devosia nitrariae</name>
    <dbReference type="NCBI Taxonomy" id="2071872"/>
    <lineage>
        <taxon>Bacteria</taxon>
        <taxon>Pseudomonadati</taxon>
        <taxon>Pseudomonadota</taxon>
        <taxon>Alphaproteobacteria</taxon>
        <taxon>Hyphomicrobiales</taxon>
        <taxon>Devosiaceae</taxon>
        <taxon>Devosia</taxon>
    </lineage>
</organism>
<dbReference type="Proteomes" id="UP001156691">
    <property type="component" value="Unassembled WGS sequence"/>
</dbReference>